<name>A0A7X1J8I8_9ACTN</name>
<proteinExistence type="predicted"/>
<dbReference type="Proteomes" id="UP000584670">
    <property type="component" value="Unassembled WGS sequence"/>
</dbReference>
<accession>A0A7X1J8I8</accession>
<dbReference type="EMBL" id="JACMSF010000046">
    <property type="protein sequence ID" value="MBC2906168.1"/>
    <property type="molecule type" value="Genomic_DNA"/>
</dbReference>
<evidence type="ECO:0000313" key="2">
    <source>
        <dbReference type="Proteomes" id="UP000584670"/>
    </source>
</evidence>
<reference evidence="1 2" key="1">
    <citation type="submission" date="2020-08" db="EMBL/GenBank/DDBJ databases">
        <title>Streptomyces sp. PSKA01 genome sequencing and assembly.</title>
        <authorList>
            <person name="Mandal S."/>
            <person name="Maiti P.K."/>
            <person name="Das P."/>
        </authorList>
    </citation>
    <scope>NUCLEOTIDE SEQUENCE [LARGE SCALE GENOMIC DNA]</scope>
    <source>
        <strain evidence="1 2">PSKA01</strain>
    </source>
</reference>
<organism evidence="1 2">
    <name type="scientific">Streptomyces cupreus</name>
    <dbReference type="NCBI Taxonomy" id="2759956"/>
    <lineage>
        <taxon>Bacteria</taxon>
        <taxon>Bacillati</taxon>
        <taxon>Actinomycetota</taxon>
        <taxon>Actinomycetes</taxon>
        <taxon>Kitasatosporales</taxon>
        <taxon>Streptomycetaceae</taxon>
        <taxon>Streptomyces</taxon>
    </lineage>
</organism>
<dbReference type="AlphaFoldDB" id="A0A7X1J8I8"/>
<comment type="caution">
    <text evidence="1">The sequence shown here is derived from an EMBL/GenBank/DDBJ whole genome shotgun (WGS) entry which is preliminary data.</text>
</comment>
<protein>
    <submittedName>
        <fullName evidence="1">Uncharacterized protein</fullName>
    </submittedName>
</protein>
<gene>
    <name evidence="1" type="ORF">H4N64_32365</name>
</gene>
<keyword evidence="2" id="KW-1185">Reference proteome</keyword>
<sequence length="80" mass="8838">MPVYSWTVLSENAPAFMDSLDLVEDSMATACWASVSELMKARDETTSSWHTVTVSPSISMEVGSDPQKQGLITTWLPRTK</sequence>
<evidence type="ECO:0000313" key="1">
    <source>
        <dbReference type="EMBL" id="MBC2906168.1"/>
    </source>
</evidence>